<name>A0ABS5YXB3_9ACTN</name>
<keyword evidence="1" id="KW-0732">Signal</keyword>
<dbReference type="RefSeq" id="WP_215792313.1">
    <property type="nucleotide sequence ID" value="NZ_JAHKKG010000010.1"/>
</dbReference>
<gene>
    <name evidence="2" type="ORF">KOI35_31605</name>
</gene>
<evidence type="ECO:0000313" key="2">
    <source>
        <dbReference type="EMBL" id="MBU2668066.1"/>
    </source>
</evidence>
<dbReference type="Proteomes" id="UP001519654">
    <property type="component" value="Unassembled WGS sequence"/>
</dbReference>
<evidence type="ECO:0000313" key="3">
    <source>
        <dbReference type="Proteomes" id="UP001519654"/>
    </source>
</evidence>
<protein>
    <recommendedName>
        <fullName evidence="4">Lipoprotein</fullName>
    </recommendedName>
</protein>
<evidence type="ECO:0008006" key="4">
    <source>
        <dbReference type="Google" id="ProtNLM"/>
    </source>
</evidence>
<proteinExistence type="predicted"/>
<keyword evidence="3" id="KW-1185">Reference proteome</keyword>
<accession>A0ABS5YXB3</accession>
<dbReference type="PROSITE" id="PS51257">
    <property type="entry name" value="PROKAR_LIPOPROTEIN"/>
    <property type="match status" value="1"/>
</dbReference>
<reference evidence="2 3" key="1">
    <citation type="submission" date="2021-06" db="EMBL/GenBank/DDBJ databases">
        <title>Actinoplanes lichenicola sp. nov., and Actinoplanes ovalisporus sp. nov., isolated from lichen in Thailand.</title>
        <authorList>
            <person name="Saeng-In P."/>
            <person name="Kanchanasin P."/>
            <person name="Yuki M."/>
            <person name="Kudo T."/>
            <person name="Ohkuma M."/>
            <person name="Phongsopitanun W."/>
            <person name="Tanasupawat S."/>
        </authorList>
    </citation>
    <scope>NUCLEOTIDE SEQUENCE [LARGE SCALE GENOMIC DNA]</scope>
    <source>
        <strain evidence="2 3">NBRC 110975</strain>
    </source>
</reference>
<organism evidence="2 3">
    <name type="scientific">Paractinoplanes bogorensis</name>
    <dbReference type="NCBI Taxonomy" id="1610840"/>
    <lineage>
        <taxon>Bacteria</taxon>
        <taxon>Bacillati</taxon>
        <taxon>Actinomycetota</taxon>
        <taxon>Actinomycetes</taxon>
        <taxon>Micromonosporales</taxon>
        <taxon>Micromonosporaceae</taxon>
        <taxon>Paractinoplanes</taxon>
    </lineage>
</organism>
<feature type="chain" id="PRO_5045567725" description="Lipoprotein" evidence="1">
    <location>
        <begin position="23"/>
        <end position="185"/>
    </location>
</feature>
<evidence type="ECO:0000256" key="1">
    <source>
        <dbReference type="SAM" id="SignalP"/>
    </source>
</evidence>
<dbReference type="EMBL" id="JAHKKG010000010">
    <property type="protein sequence ID" value="MBU2668066.1"/>
    <property type="molecule type" value="Genomic_DNA"/>
</dbReference>
<comment type="caution">
    <text evidence="2">The sequence shown here is derived from an EMBL/GenBank/DDBJ whole genome shotgun (WGS) entry which is preliminary data.</text>
</comment>
<sequence length="185" mass="19895">MTRKAMSTVLLIGLLTAGCSGGGGGSPTTPESSAPGRQQLLALGQEWVQCLRDHGLTRMPDAQLSQDGYLQFVPDRSYNWKDDLVKRRSIIEACQSIEDRYPPNAFRPKDQPSAGDLRKLAEFATCIRAHGLPAFPDPNQAGAFDLAGTPLAQGVPGDRWDQANDACKGIWSGEVRMLGIAGGKK</sequence>
<feature type="signal peptide" evidence="1">
    <location>
        <begin position="1"/>
        <end position="22"/>
    </location>
</feature>